<organism evidence="2 3">
    <name type="scientific">Sediminicola luteus</name>
    <dbReference type="NCBI Taxonomy" id="319238"/>
    <lineage>
        <taxon>Bacteria</taxon>
        <taxon>Pseudomonadati</taxon>
        <taxon>Bacteroidota</taxon>
        <taxon>Flavobacteriia</taxon>
        <taxon>Flavobacteriales</taxon>
        <taxon>Flavobacteriaceae</taxon>
        <taxon>Sediminicola</taxon>
    </lineage>
</organism>
<gene>
    <name evidence="2" type="ORF">ABXZ32_10985</name>
</gene>
<evidence type="ECO:0000256" key="1">
    <source>
        <dbReference type="SAM" id="Phobius"/>
    </source>
</evidence>
<dbReference type="RefSeq" id="WP_354618726.1">
    <property type="nucleotide sequence ID" value="NZ_JBEWYP010000006.1"/>
</dbReference>
<comment type="caution">
    <text evidence="2">The sequence shown here is derived from an EMBL/GenBank/DDBJ whole genome shotgun (WGS) entry which is preliminary data.</text>
</comment>
<keyword evidence="1" id="KW-0812">Transmembrane</keyword>
<dbReference type="Proteomes" id="UP001549773">
    <property type="component" value="Unassembled WGS sequence"/>
</dbReference>
<sequence>MEIIKAPLRLPVLIWNVLTTTFFWTTTMRILLKPEISTWGIFNFGGKGFMGDYWLPPLIVIIALLVFYLEGRGKFRILYHILIISWNILLTGLIAYGSLQSNTPVSFDTWGIQISFIWLLVPFILFLFLTIALVVQEQKGTHLIPLFDWSKLNWKPLVIALLLFPVALLFFKLGSGFNWLVKIAVAATIIQWILLTEALGRPYGRKTK</sequence>
<name>A0ABV2TZL7_9FLAO</name>
<accession>A0ABV2TZL7</accession>
<feature type="transmembrane region" description="Helical" evidence="1">
    <location>
        <begin position="77"/>
        <end position="96"/>
    </location>
</feature>
<feature type="transmembrane region" description="Helical" evidence="1">
    <location>
        <begin position="52"/>
        <end position="70"/>
    </location>
</feature>
<dbReference type="EMBL" id="JBEWYP010000006">
    <property type="protein sequence ID" value="MET7029925.1"/>
    <property type="molecule type" value="Genomic_DNA"/>
</dbReference>
<evidence type="ECO:0000313" key="2">
    <source>
        <dbReference type="EMBL" id="MET7029925.1"/>
    </source>
</evidence>
<feature type="transmembrane region" description="Helical" evidence="1">
    <location>
        <begin position="116"/>
        <end position="135"/>
    </location>
</feature>
<feature type="transmembrane region" description="Helical" evidence="1">
    <location>
        <begin position="12"/>
        <end position="32"/>
    </location>
</feature>
<keyword evidence="1" id="KW-1133">Transmembrane helix</keyword>
<keyword evidence="1" id="KW-0472">Membrane</keyword>
<protein>
    <recommendedName>
        <fullName evidence="4">DUF998 domain-containing protein</fullName>
    </recommendedName>
</protein>
<evidence type="ECO:0000313" key="3">
    <source>
        <dbReference type="Proteomes" id="UP001549773"/>
    </source>
</evidence>
<reference evidence="2 3" key="1">
    <citation type="submission" date="2024-07" db="EMBL/GenBank/DDBJ databases">
        <title>The genome sequence of type strain Sediminicola luteus GDMCC 1.2596T.</title>
        <authorList>
            <person name="Liu Y."/>
        </authorList>
    </citation>
    <scope>NUCLEOTIDE SEQUENCE [LARGE SCALE GENOMIC DNA]</scope>
    <source>
        <strain evidence="2 3">GDMCC 1.2596</strain>
    </source>
</reference>
<feature type="transmembrane region" description="Helical" evidence="1">
    <location>
        <begin position="179"/>
        <end position="200"/>
    </location>
</feature>
<feature type="transmembrane region" description="Helical" evidence="1">
    <location>
        <begin position="156"/>
        <end position="173"/>
    </location>
</feature>
<keyword evidence="3" id="KW-1185">Reference proteome</keyword>
<proteinExistence type="predicted"/>
<evidence type="ECO:0008006" key="4">
    <source>
        <dbReference type="Google" id="ProtNLM"/>
    </source>
</evidence>